<dbReference type="InterPro" id="IPR017968">
    <property type="entry name" value="Acylphosphatase_CS"/>
</dbReference>
<feature type="active site" evidence="5">
    <location>
        <position position="36"/>
    </location>
</feature>
<dbReference type="EMBL" id="MPLS01000029">
    <property type="protein sequence ID" value="ORI97334.1"/>
    <property type="molecule type" value="Genomic_DNA"/>
</dbReference>
<evidence type="ECO:0000313" key="7">
    <source>
        <dbReference type="EMBL" id="ORI97334.1"/>
    </source>
</evidence>
<feature type="active site" evidence="5">
    <location>
        <position position="18"/>
    </location>
</feature>
<evidence type="ECO:0000256" key="3">
    <source>
        <dbReference type="ARBA" id="ARBA00015991"/>
    </source>
</evidence>
<sequence length="90" mass="10063">MKTLEINVFGVVQGVGFRWFAQQAAQKNSIVGWVSNRKDGSVTIQAQGTEQNMAMFLTIIKKGPGFYSRVDDVEIESIAPFESNVFAIRY</sequence>
<comment type="catalytic activity">
    <reaction evidence="4 5">
        <text>an acyl phosphate + H2O = a carboxylate + phosphate + H(+)</text>
        <dbReference type="Rhea" id="RHEA:14965"/>
        <dbReference type="ChEBI" id="CHEBI:15377"/>
        <dbReference type="ChEBI" id="CHEBI:15378"/>
        <dbReference type="ChEBI" id="CHEBI:29067"/>
        <dbReference type="ChEBI" id="CHEBI:43474"/>
        <dbReference type="ChEBI" id="CHEBI:59918"/>
        <dbReference type="EC" id="3.6.1.7"/>
    </reaction>
</comment>
<proteinExistence type="inferred from homology"/>
<evidence type="ECO:0000313" key="8">
    <source>
        <dbReference type="Proteomes" id="UP000192288"/>
    </source>
</evidence>
<dbReference type="InterPro" id="IPR020456">
    <property type="entry name" value="Acylphosphatase"/>
</dbReference>
<dbReference type="PANTHER" id="PTHR47268:SF4">
    <property type="entry name" value="ACYLPHOSPHATASE"/>
    <property type="match status" value="1"/>
</dbReference>
<dbReference type="eggNOG" id="COG1254">
    <property type="taxonomic scope" value="Bacteria"/>
</dbReference>
<protein>
    <recommendedName>
        <fullName evidence="3 5">acylphosphatase</fullName>
        <ecNumber evidence="2 5">3.6.1.7</ecNumber>
    </recommendedName>
</protein>
<evidence type="ECO:0000256" key="2">
    <source>
        <dbReference type="ARBA" id="ARBA00012150"/>
    </source>
</evidence>
<comment type="similarity">
    <text evidence="1 6">Belongs to the acylphosphatase family.</text>
</comment>
<dbReference type="STRING" id="33968.BMS77_07905"/>
<evidence type="ECO:0000256" key="4">
    <source>
        <dbReference type="ARBA" id="ARBA00047645"/>
    </source>
</evidence>
<gene>
    <name evidence="7" type="ORF">BMR96_07710</name>
</gene>
<dbReference type="SUPFAM" id="SSF54975">
    <property type="entry name" value="Acylphosphatase/BLUF domain-like"/>
    <property type="match status" value="1"/>
</dbReference>
<dbReference type="PANTHER" id="PTHR47268">
    <property type="entry name" value="ACYLPHOSPHATASE"/>
    <property type="match status" value="1"/>
</dbReference>
<evidence type="ECO:0000256" key="5">
    <source>
        <dbReference type="PROSITE-ProRule" id="PRU00520"/>
    </source>
</evidence>
<dbReference type="PROSITE" id="PS51160">
    <property type="entry name" value="ACYLPHOSPHATASE_3"/>
    <property type="match status" value="1"/>
</dbReference>
<dbReference type="GeneID" id="97231098"/>
<name>A0A1X0VCH6_LEUPS</name>
<dbReference type="InterPro" id="IPR001792">
    <property type="entry name" value="Acylphosphatase-like_dom"/>
</dbReference>
<keyword evidence="5" id="KW-0378">Hydrolase</keyword>
<evidence type="ECO:0000256" key="1">
    <source>
        <dbReference type="ARBA" id="ARBA00005614"/>
    </source>
</evidence>
<accession>A0A1X0VCH6</accession>
<dbReference type="InterPro" id="IPR036046">
    <property type="entry name" value="Acylphosphatase-like_dom_sf"/>
</dbReference>
<dbReference type="PROSITE" id="PS00150">
    <property type="entry name" value="ACYLPHOSPHATASE_1"/>
    <property type="match status" value="1"/>
</dbReference>
<evidence type="ECO:0000256" key="6">
    <source>
        <dbReference type="RuleBase" id="RU004168"/>
    </source>
</evidence>
<dbReference type="AlphaFoldDB" id="A0A1X0VCH6"/>
<dbReference type="Proteomes" id="UP000192288">
    <property type="component" value="Unassembled WGS sequence"/>
</dbReference>
<reference evidence="7 8" key="1">
    <citation type="journal article" date="2017" name="Front. Microbiol.">
        <title>Genomic Characterization of Dairy Associated Leuconostoc Species and Diversity of Leuconostocs in Undefined Mixed Mesophilic Starter Cultures.</title>
        <authorList>
            <person name="Frantzen C.A."/>
            <person name="Kot W."/>
            <person name="Pedersen T.B."/>
            <person name="Ardo Y.M."/>
            <person name="Broadbent J.R."/>
            <person name="Neve H."/>
            <person name="Hansen L.H."/>
            <person name="Dal Bello F."/>
            <person name="Ostlie H.M."/>
            <person name="Kleppen H.P."/>
            <person name="Vogensen F.K."/>
            <person name="Holo H."/>
        </authorList>
    </citation>
    <scope>NUCLEOTIDE SEQUENCE [LARGE SCALE GENOMIC DNA]</scope>
    <source>
        <strain evidence="7 8">LMGCF08</strain>
    </source>
</reference>
<dbReference type="PRINTS" id="PR00112">
    <property type="entry name" value="ACYLPHPHTASE"/>
</dbReference>
<dbReference type="EC" id="3.6.1.7" evidence="2 5"/>
<dbReference type="GO" id="GO:0003998">
    <property type="term" value="F:acylphosphatase activity"/>
    <property type="evidence" value="ECO:0007669"/>
    <property type="project" value="UniProtKB-EC"/>
</dbReference>
<organism evidence="7 8">
    <name type="scientific">Leuconostoc pseudomesenteroides</name>
    <dbReference type="NCBI Taxonomy" id="33968"/>
    <lineage>
        <taxon>Bacteria</taxon>
        <taxon>Bacillati</taxon>
        <taxon>Bacillota</taxon>
        <taxon>Bacilli</taxon>
        <taxon>Lactobacillales</taxon>
        <taxon>Lactobacillaceae</taxon>
        <taxon>Leuconostoc</taxon>
    </lineage>
</organism>
<comment type="caution">
    <text evidence="7">The sequence shown here is derived from an EMBL/GenBank/DDBJ whole genome shotgun (WGS) entry which is preliminary data.</text>
</comment>
<dbReference type="Gene3D" id="3.30.70.100">
    <property type="match status" value="1"/>
</dbReference>
<dbReference type="Pfam" id="PF00708">
    <property type="entry name" value="Acylphosphatase"/>
    <property type="match status" value="1"/>
</dbReference>
<dbReference type="RefSeq" id="WP_004911975.1">
    <property type="nucleotide sequence ID" value="NZ_MPLS01000029.1"/>
</dbReference>